<name>A0A9N7Y300_PLEPL</name>
<sequence length="108" mass="11678">MPAAQPDPSGHPARSSSKYHFLYLGYESINPVEVGGTEDNQSHPLQDTITALGSSFSNRLIHPECLKESVSQVIGKCCGPFQGTRLGALRNILQQEDASRGNFCSRSS</sequence>
<dbReference type="AlphaFoldDB" id="A0A9N7Y300"/>
<evidence type="ECO:0000313" key="2">
    <source>
        <dbReference type="Proteomes" id="UP001153269"/>
    </source>
</evidence>
<reference evidence="1" key="1">
    <citation type="submission" date="2020-03" db="EMBL/GenBank/DDBJ databases">
        <authorList>
            <person name="Weist P."/>
        </authorList>
    </citation>
    <scope>NUCLEOTIDE SEQUENCE</scope>
</reference>
<gene>
    <name evidence="1" type="ORF">PLEPLA_LOCUS3901</name>
</gene>
<evidence type="ECO:0000313" key="1">
    <source>
        <dbReference type="EMBL" id="CAB1416145.1"/>
    </source>
</evidence>
<dbReference type="Proteomes" id="UP001153269">
    <property type="component" value="Unassembled WGS sequence"/>
</dbReference>
<dbReference type="EMBL" id="CADEAL010000192">
    <property type="protein sequence ID" value="CAB1416145.1"/>
    <property type="molecule type" value="Genomic_DNA"/>
</dbReference>
<comment type="caution">
    <text evidence="1">The sequence shown here is derived from an EMBL/GenBank/DDBJ whole genome shotgun (WGS) entry which is preliminary data.</text>
</comment>
<proteinExistence type="predicted"/>
<organism evidence="1 2">
    <name type="scientific">Pleuronectes platessa</name>
    <name type="common">European plaice</name>
    <dbReference type="NCBI Taxonomy" id="8262"/>
    <lineage>
        <taxon>Eukaryota</taxon>
        <taxon>Metazoa</taxon>
        <taxon>Chordata</taxon>
        <taxon>Craniata</taxon>
        <taxon>Vertebrata</taxon>
        <taxon>Euteleostomi</taxon>
        <taxon>Actinopterygii</taxon>
        <taxon>Neopterygii</taxon>
        <taxon>Teleostei</taxon>
        <taxon>Neoteleostei</taxon>
        <taxon>Acanthomorphata</taxon>
        <taxon>Carangaria</taxon>
        <taxon>Pleuronectiformes</taxon>
        <taxon>Pleuronectoidei</taxon>
        <taxon>Pleuronectidae</taxon>
        <taxon>Pleuronectes</taxon>
    </lineage>
</organism>
<keyword evidence="2" id="KW-1185">Reference proteome</keyword>
<accession>A0A9N7Y300</accession>
<protein>
    <submittedName>
        <fullName evidence="1">Uncharacterized protein</fullName>
    </submittedName>
</protein>